<evidence type="ECO:0000313" key="3">
    <source>
        <dbReference type="Proteomes" id="UP000193553"/>
    </source>
</evidence>
<dbReference type="AlphaFoldDB" id="A0A1X3GLE9"/>
<protein>
    <submittedName>
        <fullName evidence="2">Transcriptional regulator</fullName>
    </submittedName>
</protein>
<sequence>MSAVPCRAFAVERGPVQVAANAAVFADTLDGLDASLFLVDTDGRLIHANTAGQAMLDASDVLLELRGVLMACDSTVSQTLRQVFAAAGRGDQAHGINGLAISMIGLDGERHVAHVLSLTSGMRRNASAACSAVAALFVRKAALTILPRSEALRNAFKLTPAELRVLAIVELGGVPEVAAALGVANTTIKTHVRRLFEKTGAARQADFVKLVAGYATPLRKPAECRQSVGATR</sequence>
<dbReference type="EMBL" id="NAFI01000168">
    <property type="protein sequence ID" value="OSJ11832.1"/>
    <property type="molecule type" value="Genomic_DNA"/>
</dbReference>
<dbReference type="SUPFAM" id="SSF46894">
    <property type="entry name" value="C-terminal effector domain of the bipartite response regulators"/>
    <property type="match status" value="1"/>
</dbReference>
<evidence type="ECO:0000259" key="1">
    <source>
        <dbReference type="SMART" id="SM00421"/>
    </source>
</evidence>
<evidence type="ECO:0000313" key="2">
    <source>
        <dbReference type="EMBL" id="OSJ11832.1"/>
    </source>
</evidence>
<dbReference type="GO" id="GO:0003677">
    <property type="term" value="F:DNA binding"/>
    <property type="evidence" value="ECO:0007669"/>
    <property type="project" value="InterPro"/>
</dbReference>
<accession>A0A1X3GLE9</accession>
<gene>
    <name evidence="2" type="ORF">BSZ18_14110</name>
</gene>
<name>A0A1X3GLE9_9BRAD</name>
<reference evidence="2 3" key="1">
    <citation type="submission" date="2017-03" db="EMBL/GenBank/DDBJ databases">
        <title>Whole genome sequences of fourteen strains of Bradyrhizobium canariense and one strain of Bradyrhizobium japonicum isolated from Lupinus (Papilionoideae: Genisteae) species in Algeria.</title>
        <authorList>
            <person name="Crovadore J."/>
            <person name="Chekireb D."/>
            <person name="Brachmann A."/>
            <person name="Chablais R."/>
            <person name="Cochard B."/>
            <person name="Lefort F."/>
        </authorList>
    </citation>
    <scope>NUCLEOTIDE SEQUENCE [LARGE SCALE GENOMIC DNA]</scope>
    <source>
        <strain evidence="2 3">UBMA195</strain>
    </source>
</reference>
<dbReference type="Proteomes" id="UP000193553">
    <property type="component" value="Unassembled WGS sequence"/>
</dbReference>
<proteinExistence type="predicted"/>
<dbReference type="OrthoDB" id="5497412at2"/>
<comment type="caution">
    <text evidence="2">The sequence shown here is derived from an EMBL/GenBank/DDBJ whole genome shotgun (WGS) entry which is preliminary data.</text>
</comment>
<dbReference type="SMART" id="SM00421">
    <property type="entry name" value="HTH_LUXR"/>
    <property type="match status" value="1"/>
</dbReference>
<dbReference type="InterPro" id="IPR036388">
    <property type="entry name" value="WH-like_DNA-bd_sf"/>
</dbReference>
<dbReference type="InterPro" id="IPR000792">
    <property type="entry name" value="Tscrpt_reg_LuxR_C"/>
</dbReference>
<dbReference type="InterPro" id="IPR016032">
    <property type="entry name" value="Sig_transdc_resp-reg_C-effctor"/>
</dbReference>
<dbReference type="GO" id="GO:0006355">
    <property type="term" value="P:regulation of DNA-templated transcription"/>
    <property type="evidence" value="ECO:0007669"/>
    <property type="project" value="InterPro"/>
</dbReference>
<organism evidence="2 3">
    <name type="scientific">Bradyrhizobium canariense</name>
    <dbReference type="NCBI Taxonomy" id="255045"/>
    <lineage>
        <taxon>Bacteria</taxon>
        <taxon>Pseudomonadati</taxon>
        <taxon>Pseudomonadota</taxon>
        <taxon>Alphaproteobacteria</taxon>
        <taxon>Hyphomicrobiales</taxon>
        <taxon>Nitrobacteraceae</taxon>
        <taxon>Bradyrhizobium</taxon>
    </lineage>
</organism>
<dbReference type="Pfam" id="PF00196">
    <property type="entry name" value="GerE"/>
    <property type="match status" value="1"/>
</dbReference>
<feature type="domain" description="HTH luxR-type" evidence="1">
    <location>
        <begin position="155"/>
        <end position="211"/>
    </location>
</feature>
<dbReference type="Gene3D" id="1.10.10.10">
    <property type="entry name" value="Winged helix-like DNA-binding domain superfamily/Winged helix DNA-binding domain"/>
    <property type="match status" value="1"/>
</dbReference>